<evidence type="ECO:0000256" key="4">
    <source>
        <dbReference type="ARBA" id="ARBA00022970"/>
    </source>
</evidence>
<feature type="transmembrane region" description="Helical" evidence="8">
    <location>
        <begin position="136"/>
        <end position="157"/>
    </location>
</feature>
<feature type="transmembrane region" description="Helical" evidence="8">
    <location>
        <begin position="424"/>
        <end position="441"/>
    </location>
</feature>
<dbReference type="PIRSF" id="PIRSF006060">
    <property type="entry name" value="AA_transporter"/>
    <property type="match status" value="1"/>
</dbReference>
<proteinExistence type="predicted"/>
<evidence type="ECO:0000256" key="1">
    <source>
        <dbReference type="ARBA" id="ARBA00004141"/>
    </source>
</evidence>
<feature type="compositionally biased region" description="Basic and acidic residues" evidence="7">
    <location>
        <begin position="15"/>
        <end position="35"/>
    </location>
</feature>
<keyword evidence="6 8" id="KW-0472">Membrane</keyword>
<evidence type="ECO:0000256" key="8">
    <source>
        <dbReference type="SAM" id="Phobius"/>
    </source>
</evidence>
<feature type="domain" description="Amino acid permease/ SLC12A" evidence="9">
    <location>
        <begin position="55"/>
        <end position="515"/>
    </location>
</feature>
<feature type="transmembrane region" description="Helical" evidence="8">
    <location>
        <begin position="462"/>
        <end position="483"/>
    </location>
</feature>
<dbReference type="OrthoDB" id="10062876at2759"/>
<feature type="transmembrane region" description="Helical" evidence="8">
    <location>
        <begin position="385"/>
        <end position="404"/>
    </location>
</feature>
<feature type="transmembrane region" description="Helical" evidence="8">
    <location>
        <begin position="55"/>
        <end position="76"/>
    </location>
</feature>
<dbReference type="InterPro" id="IPR050524">
    <property type="entry name" value="APC_YAT"/>
</dbReference>
<organism evidence="10 11">
    <name type="scientific">Ceraceosorus bombacis</name>
    <dbReference type="NCBI Taxonomy" id="401625"/>
    <lineage>
        <taxon>Eukaryota</taxon>
        <taxon>Fungi</taxon>
        <taxon>Dikarya</taxon>
        <taxon>Basidiomycota</taxon>
        <taxon>Ustilaginomycotina</taxon>
        <taxon>Exobasidiomycetes</taxon>
        <taxon>Ceraceosorales</taxon>
        <taxon>Ceraceosoraceae</taxon>
        <taxon>Ceraceosorus</taxon>
    </lineage>
</organism>
<protein>
    <submittedName>
        <fullName evidence="10">Amino acid transporter</fullName>
    </submittedName>
</protein>
<evidence type="ECO:0000259" key="9">
    <source>
        <dbReference type="Pfam" id="PF00324"/>
    </source>
</evidence>
<dbReference type="GO" id="GO:0015171">
    <property type="term" value="F:amino acid transmembrane transporter activity"/>
    <property type="evidence" value="ECO:0007669"/>
    <property type="project" value="TreeGrafter"/>
</dbReference>
<evidence type="ECO:0000313" key="10">
    <source>
        <dbReference type="EMBL" id="CEH12596.1"/>
    </source>
</evidence>
<evidence type="ECO:0000256" key="3">
    <source>
        <dbReference type="ARBA" id="ARBA00022692"/>
    </source>
</evidence>
<dbReference type="GO" id="GO:0016020">
    <property type="term" value="C:membrane"/>
    <property type="evidence" value="ECO:0007669"/>
    <property type="project" value="UniProtKB-SubCell"/>
</dbReference>
<evidence type="ECO:0000313" key="11">
    <source>
        <dbReference type="Proteomes" id="UP000054845"/>
    </source>
</evidence>
<sequence>MADAVTRAESVASKPSEEKVPYDVSVKESVSDRDAAAAQSEDNGDLHRALKPRQVSMIAIGGAIGTGLIIGTGSALGQGGPAGVLIGYVVMGLCCFATLCALAEMSAYIPHKRGFPGHATRFVSPEFGFATGYNYLFKYLIIFPTQLSAAALLITFWTPLNPAVIISVYLVVCVFLNYAGVAWFGEIEFWLSFIKIIVLTGLILLALILDLGGGPTGDFIGGRNWRDGRAFREYKAEGALGRFLGVWSCMTTGLFAFMGSELIGVCVGETANPRKALPSAIKKTFYRILFFYWIGTTMIGLIVPSDDPRLLGKGVAKGTAAASPFVIAVVDAQIKALPSLVNACLLIFVLSACNSDLYIAARTLYAIAEDGNAPRIFLKCNKRGVPYMALGFSSIIGAIAYMSVNTGGNTAFGYLKDTVTICGGVAWCNILYSHIAFMRGLKAQGISRDILPYRAPFAPYTSWAALIWVSIVLFFKGFAAFIGKFEYKTFITHYIALPIFFVLWFGYKFVCKTKVVKPEEVDFAAAQSYDHLDEKEDEEVGNLTMKQKTIKFFKEW</sequence>
<feature type="transmembrane region" description="Helical" evidence="8">
    <location>
        <begin position="489"/>
        <end position="507"/>
    </location>
</feature>
<dbReference type="AlphaFoldDB" id="A0A0P1BBG5"/>
<dbReference type="Proteomes" id="UP000054845">
    <property type="component" value="Unassembled WGS sequence"/>
</dbReference>
<dbReference type="PROSITE" id="PS00218">
    <property type="entry name" value="AMINO_ACID_PERMEASE_1"/>
    <property type="match status" value="1"/>
</dbReference>
<evidence type="ECO:0000256" key="6">
    <source>
        <dbReference type="ARBA" id="ARBA00023136"/>
    </source>
</evidence>
<keyword evidence="3 8" id="KW-0812">Transmembrane</keyword>
<evidence type="ECO:0000256" key="5">
    <source>
        <dbReference type="ARBA" id="ARBA00022989"/>
    </source>
</evidence>
<dbReference type="STRING" id="401625.A0A0P1BBG5"/>
<dbReference type="PANTHER" id="PTHR43341">
    <property type="entry name" value="AMINO ACID PERMEASE"/>
    <property type="match status" value="1"/>
</dbReference>
<evidence type="ECO:0000256" key="7">
    <source>
        <dbReference type="SAM" id="MobiDB-lite"/>
    </source>
</evidence>
<keyword evidence="11" id="KW-1185">Reference proteome</keyword>
<dbReference type="PANTHER" id="PTHR43341:SF9">
    <property type="entry name" value="DICARBOXYLIC AMINO ACID PERMEASE"/>
    <property type="match status" value="1"/>
</dbReference>
<dbReference type="Gene3D" id="1.20.1740.10">
    <property type="entry name" value="Amino acid/polyamine transporter I"/>
    <property type="match status" value="1"/>
</dbReference>
<keyword evidence="2" id="KW-0813">Transport</keyword>
<feature type="transmembrane region" description="Helical" evidence="8">
    <location>
        <begin position="163"/>
        <end position="184"/>
    </location>
</feature>
<accession>A0A0P1BBG5</accession>
<keyword evidence="4" id="KW-0029">Amino-acid transport</keyword>
<feature type="transmembrane region" description="Helical" evidence="8">
    <location>
        <begin position="82"/>
        <end position="103"/>
    </location>
</feature>
<reference evidence="10 11" key="1">
    <citation type="submission" date="2014-09" db="EMBL/GenBank/DDBJ databases">
        <authorList>
            <person name="Magalhaes I.L.F."/>
            <person name="Oliveira U."/>
            <person name="Santos F.R."/>
            <person name="Vidigal T.H.D.A."/>
            <person name="Brescovit A.D."/>
            <person name="Santos A.J."/>
        </authorList>
    </citation>
    <scope>NUCLEOTIDE SEQUENCE [LARGE SCALE GENOMIC DNA]</scope>
</reference>
<dbReference type="FunFam" id="1.20.1740.10:FF:000006">
    <property type="entry name" value="General amino acid permease"/>
    <property type="match status" value="1"/>
</dbReference>
<feature type="region of interest" description="Disordered" evidence="7">
    <location>
        <begin position="1"/>
        <end position="43"/>
    </location>
</feature>
<feature type="transmembrane region" description="Helical" evidence="8">
    <location>
        <begin position="284"/>
        <end position="303"/>
    </location>
</feature>
<feature type="transmembrane region" description="Helical" evidence="8">
    <location>
        <begin position="340"/>
        <end position="365"/>
    </location>
</feature>
<dbReference type="InterPro" id="IPR004840">
    <property type="entry name" value="Amino_acid_permease_CS"/>
</dbReference>
<dbReference type="Pfam" id="PF00324">
    <property type="entry name" value="AA_permease"/>
    <property type="match status" value="1"/>
</dbReference>
<dbReference type="EMBL" id="CCYA01000162">
    <property type="protein sequence ID" value="CEH12596.1"/>
    <property type="molecule type" value="Genomic_DNA"/>
</dbReference>
<feature type="transmembrane region" description="Helical" evidence="8">
    <location>
        <begin position="189"/>
        <end position="209"/>
    </location>
</feature>
<name>A0A0P1BBG5_9BASI</name>
<dbReference type="InterPro" id="IPR004841">
    <property type="entry name" value="AA-permease/SLC12A_dom"/>
</dbReference>
<keyword evidence="5 8" id="KW-1133">Transmembrane helix</keyword>
<feature type="transmembrane region" description="Helical" evidence="8">
    <location>
        <begin position="244"/>
        <end position="263"/>
    </location>
</feature>
<evidence type="ECO:0000256" key="2">
    <source>
        <dbReference type="ARBA" id="ARBA00022448"/>
    </source>
</evidence>
<comment type="subcellular location">
    <subcellularLocation>
        <location evidence="1">Membrane</location>
        <topology evidence="1">Multi-pass membrane protein</topology>
    </subcellularLocation>
</comment>